<dbReference type="KEGG" id="cnc:CNE_1c04200"/>
<dbReference type="HOGENOM" id="CLU_028266_0_0_4"/>
<proteinExistence type="predicted"/>
<gene>
    <name evidence="2" type="ordered locus">CNE_1c04200</name>
</gene>
<protein>
    <submittedName>
        <fullName evidence="2">Integrase</fullName>
    </submittedName>
</protein>
<reference evidence="2 3" key="1">
    <citation type="journal article" date="2011" name="J. Bacteriol.">
        <title>Complete genome sequence of the type strain Cupriavidus necator N-1.</title>
        <authorList>
            <person name="Poehlein A."/>
            <person name="Kusian B."/>
            <person name="Friedrich B."/>
            <person name="Daniel R."/>
            <person name="Bowien B."/>
        </authorList>
    </citation>
    <scope>NUCLEOTIDE SEQUENCE [LARGE SCALE GENOMIC DNA]</scope>
    <source>
        <strain evidence="3">ATCC 43291 / DSM 13513 / CCUG 52238 / LMG 8453 / N-1</strain>
    </source>
</reference>
<name>G0EUS4_CUPNN</name>
<accession>G0EUS4</accession>
<organism evidence="2 3">
    <name type="scientific">Cupriavidus necator (strain ATCC 43291 / DSM 13513 / CCUG 52238 / LMG 8453 / N-1)</name>
    <name type="common">Ralstonia eutropha</name>
    <dbReference type="NCBI Taxonomy" id="1042878"/>
    <lineage>
        <taxon>Bacteria</taxon>
        <taxon>Pseudomonadati</taxon>
        <taxon>Pseudomonadota</taxon>
        <taxon>Betaproteobacteria</taxon>
        <taxon>Burkholderiales</taxon>
        <taxon>Burkholderiaceae</taxon>
        <taxon>Cupriavidus</taxon>
    </lineage>
</organism>
<evidence type="ECO:0000313" key="2">
    <source>
        <dbReference type="EMBL" id="AEI75785.1"/>
    </source>
</evidence>
<sequence>MADIVLFTPKSEWDASENLNDFVAMCREQLTVFGADLCFDENVWDITDAIELKGRGNKRFRVVFSNLSTANDATVRPMAEPFLSFAKADFRYSFAMRPTKSPDRRMVALRALEEALAENGNYPDPVRMTAETFNRAAQLVKERFSMSSAYRVGGQLELLSKFLSDNHLVAVRIDWRNPLRRPTDTSRVGKEFDERRNKKLPSAAALEAIPKIFQTATEPSIVFASAIAATLCSAPDRINEILLLPANCEVREKKGDGTEAYGLRWWSAKGAEPMVKWVVPSMAEVVSEAIRRIRDLSANARKVAVWYEEHPNEAYLSEAAEHLRHQEWLSASELNLVLFGDETVPRQSGTQWCKLKKVTLIKRGRASYAKFADVEAALLELLPKGFPWLSKSVGLKYRDALCIVRENELHFDANIQVGRIAAVTIDQIHVWLGGATEKWSIFSRSDFWEPDGSAIKITSHQFRHYLNTLAQAGGMSQLDIAKWSGRRDIRQNAAYDHVSADELVLKIRNALGDDRQMFGPLAELPKRIVIHRDEFARLKVPTAHTTEFGVCIHDYTMAPCQLHADCLNCHEQVCIKGDEVRAARIRAELDTARESLAAAEQAQGDGYFGASRWVAHHRLGVERLTQLCEILDDPKVPMGAVIQLSNIQTASRIEQAAEARAGLGHEEGSSDESVTPSQAMRNLLTMMENSDA</sequence>
<evidence type="ECO:0000256" key="1">
    <source>
        <dbReference type="SAM" id="MobiDB-lite"/>
    </source>
</evidence>
<dbReference type="GeneID" id="34308872"/>
<dbReference type="SUPFAM" id="SSF56349">
    <property type="entry name" value="DNA breaking-rejoining enzymes"/>
    <property type="match status" value="1"/>
</dbReference>
<dbReference type="GO" id="GO:0003677">
    <property type="term" value="F:DNA binding"/>
    <property type="evidence" value="ECO:0007669"/>
    <property type="project" value="InterPro"/>
</dbReference>
<dbReference type="Proteomes" id="UP000006798">
    <property type="component" value="Chromosome 1"/>
</dbReference>
<dbReference type="EMBL" id="CP002877">
    <property type="protein sequence ID" value="AEI75785.1"/>
    <property type="molecule type" value="Genomic_DNA"/>
</dbReference>
<feature type="region of interest" description="Disordered" evidence="1">
    <location>
        <begin position="658"/>
        <end position="677"/>
    </location>
</feature>
<evidence type="ECO:0000313" key="3">
    <source>
        <dbReference type="Proteomes" id="UP000006798"/>
    </source>
</evidence>
<dbReference type="AlphaFoldDB" id="G0EUS4"/>
<dbReference type="InterPro" id="IPR011010">
    <property type="entry name" value="DNA_brk_join_enz"/>
</dbReference>
<dbReference type="RefSeq" id="WP_013955488.1">
    <property type="nucleotide sequence ID" value="NC_015726.1"/>
</dbReference>